<organism evidence="2 3">
    <name type="scientific">Persephonella marina (strain DSM 14350 / EX-H1)</name>
    <dbReference type="NCBI Taxonomy" id="123214"/>
    <lineage>
        <taxon>Bacteria</taxon>
        <taxon>Pseudomonadati</taxon>
        <taxon>Aquificota</taxon>
        <taxon>Aquificia</taxon>
        <taxon>Aquificales</taxon>
        <taxon>Hydrogenothermaceae</taxon>
        <taxon>Persephonella</taxon>
    </lineage>
</organism>
<dbReference type="EMBL" id="CP001230">
    <property type="protein sequence ID" value="ACO04832.1"/>
    <property type="molecule type" value="Genomic_DNA"/>
</dbReference>
<dbReference type="InterPro" id="IPR036086">
    <property type="entry name" value="ParB/Sulfiredoxin_sf"/>
</dbReference>
<dbReference type="HOGENOM" id="CLU_818472_0_0_0"/>
<dbReference type="AlphaFoldDB" id="C0QSB2"/>
<dbReference type="PaxDb" id="123214-PERMA_1795"/>
<protein>
    <recommendedName>
        <fullName evidence="4">ParB/Sulfiredoxin domain-containing protein</fullName>
    </recommendedName>
</protein>
<evidence type="ECO:0000313" key="2">
    <source>
        <dbReference type="EMBL" id="ACO04832.1"/>
    </source>
</evidence>
<feature type="compositionally biased region" description="Acidic residues" evidence="1">
    <location>
        <begin position="236"/>
        <end position="258"/>
    </location>
</feature>
<proteinExistence type="predicted"/>
<reference evidence="2 3" key="1">
    <citation type="journal article" date="2009" name="J. Bacteriol.">
        <title>Complete and draft genome sequences of six members of the Aquificales.</title>
        <authorList>
            <person name="Reysenbach A.L."/>
            <person name="Hamamura N."/>
            <person name="Podar M."/>
            <person name="Griffiths E."/>
            <person name="Ferreira S."/>
            <person name="Hochstein R."/>
            <person name="Heidelberg J."/>
            <person name="Johnson J."/>
            <person name="Mead D."/>
            <person name="Pohorille A."/>
            <person name="Sarmiento M."/>
            <person name="Schweighofer K."/>
            <person name="Seshadri R."/>
            <person name="Voytek M.A."/>
        </authorList>
    </citation>
    <scope>NUCLEOTIDE SEQUENCE [LARGE SCALE GENOMIC DNA]</scope>
    <source>
        <strain evidence="3">DSM 14350 / EX-H1</strain>
    </source>
</reference>
<dbReference type="SUPFAM" id="SSF110849">
    <property type="entry name" value="ParB/Sulfiredoxin"/>
    <property type="match status" value="1"/>
</dbReference>
<evidence type="ECO:0000313" key="3">
    <source>
        <dbReference type="Proteomes" id="UP000001366"/>
    </source>
</evidence>
<dbReference type="Gene3D" id="1.10.10.60">
    <property type="entry name" value="Homeodomain-like"/>
    <property type="match status" value="1"/>
</dbReference>
<evidence type="ECO:0008006" key="4">
    <source>
        <dbReference type="Google" id="ProtNLM"/>
    </source>
</evidence>
<keyword evidence="3" id="KW-1185">Reference proteome</keyword>
<accession>C0QSB2</accession>
<sequence>MREKVEKLTLKNRRPDVYKLLTQLGCRQKYVDEFYLEDLIIDQGIYPRESTDWERVKLYSEQLEEGDIFPPILVVERESDFKKIILDGNHRFYANKELGSEKIYAEIWEVPEGLYPVVAQAVNTEEKEIDTPLTQTEKKKAILRDWEILTQYDKRTRKEIIAKVLKTSVAYVEKVLSEAGLIKSEKEELKKKANELKEQGYTVSQIAEILNKDKSTISRWLNVAKVTEEKNATDTSEPDWSDWNEYQPEEAQEQDTEERQEKPKKKTKKDKPSEYLTPTQLLERRKNDIWDIVIEIQFHFGTDTAVEILEEIYFAFKEETYKDMEIYKDRKALFEYNRR</sequence>
<evidence type="ECO:0000256" key="1">
    <source>
        <dbReference type="SAM" id="MobiDB-lite"/>
    </source>
</evidence>
<dbReference type="KEGG" id="pmx:PERMA_1795"/>
<feature type="region of interest" description="Disordered" evidence="1">
    <location>
        <begin position="228"/>
        <end position="278"/>
    </location>
</feature>
<dbReference type="Proteomes" id="UP000001366">
    <property type="component" value="Chromosome"/>
</dbReference>
<name>C0QSB2_PERMH</name>
<dbReference type="STRING" id="123214.PERMA_1795"/>
<dbReference type="Gene3D" id="3.90.1530.10">
    <property type="entry name" value="Conserved hypothetical protein from pyrococcus furiosus pfu- 392566-001, ParB domain"/>
    <property type="match status" value="1"/>
</dbReference>
<dbReference type="eggNOG" id="COG1475">
    <property type="taxonomic scope" value="Bacteria"/>
</dbReference>
<dbReference type="RefSeq" id="WP_015898936.1">
    <property type="nucleotide sequence ID" value="NC_012440.1"/>
</dbReference>
<gene>
    <name evidence="2" type="ordered locus">PERMA_1795</name>
</gene>
<dbReference type="OrthoDB" id="189843at2"/>